<comment type="caution">
    <text evidence="4">The sequence shown here is derived from an EMBL/GenBank/DDBJ whole genome shotgun (WGS) entry which is preliminary data.</text>
</comment>
<dbReference type="EMBL" id="JAGRRH010000068">
    <property type="protein sequence ID" value="KAG7337987.1"/>
    <property type="molecule type" value="Genomic_DNA"/>
</dbReference>
<dbReference type="Pfam" id="PF21413">
    <property type="entry name" value="SHQ1-like_CS"/>
    <property type="match status" value="1"/>
</dbReference>
<feature type="compositionally biased region" description="Polar residues" evidence="2">
    <location>
        <begin position="498"/>
        <end position="514"/>
    </location>
</feature>
<dbReference type="AlphaFoldDB" id="A0A9K3K6N7"/>
<dbReference type="OrthoDB" id="73639at2759"/>
<feature type="domain" description="CS" evidence="3">
    <location>
        <begin position="2"/>
        <end position="96"/>
    </location>
</feature>
<evidence type="ECO:0000256" key="1">
    <source>
        <dbReference type="ARBA" id="ARBA00005607"/>
    </source>
</evidence>
<sequence>MPIIPRFSLSQTDTHIIVDIDVPHVRVSVESVQVVVEDNSILHFASPPYLLLLNFQNDGEFDELADENCATYLPDDHGKIRLELLKKTTGLWKNLDMIGRLVKGKTDNGTSNWLKEIVGETKDQELEENSVIQKEVGNDSYKASTDRGDTVTTSNGAYGFARMFRGIFTDLGRDTMGQEMFSSVWDEGEYQVHGDDYRIQRRQDRRQKEQDHFSIERYLGDMDIEDDYLYQCAMAMVSHWSNPKNGVCDSVEAVTKNMTELNVCPSTSTINATQAQASPFSAEEQRKLASIPYPLLPTTFGKDLAMTVLLDILYAYVYDHLLTEGEPTVESAWTISILSVSLGWLEDPESVHDCVQQSLRRTLVYPYIRNLDFALFVWKQVTTILQSGPFTVVRCLLQIREILHQSEFYYLGNKLYVDPLLAWIQKDSDEVIGLFVDAVEKLQQETCEEISWKESLGLGLSELDCEAISESTSTSDDSTDDESSVDGSKSCDARDGQSLETTSGQIEASNNNTEVSSALRDENLLVSAMANLSLPEASQEEKVLPRSNKKALIQEIN</sequence>
<dbReference type="GO" id="GO:0051082">
    <property type="term" value="F:unfolded protein binding"/>
    <property type="evidence" value="ECO:0007669"/>
    <property type="project" value="TreeGrafter"/>
</dbReference>
<comment type="similarity">
    <text evidence="1">Belongs to the SHQ1 family.</text>
</comment>
<dbReference type="Proteomes" id="UP000693970">
    <property type="component" value="Unassembled WGS sequence"/>
</dbReference>
<dbReference type="PROSITE" id="PS51203">
    <property type="entry name" value="CS"/>
    <property type="match status" value="1"/>
</dbReference>
<accession>A0A9K3K6N7</accession>
<dbReference type="PANTHER" id="PTHR12967:SF0">
    <property type="entry name" value="PROTEIN SHQ1 HOMOLOG"/>
    <property type="match status" value="1"/>
</dbReference>
<dbReference type="InterPro" id="IPR039742">
    <property type="entry name" value="Shq1"/>
</dbReference>
<reference evidence="4" key="2">
    <citation type="submission" date="2021-04" db="EMBL/GenBank/DDBJ databases">
        <authorList>
            <person name="Podell S."/>
        </authorList>
    </citation>
    <scope>NUCLEOTIDE SEQUENCE</scope>
    <source>
        <strain evidence="4">Hildebrandi</strain>
    </source>
</reference>
<proteinExistence type="inferred from homology"/>
<name>A0A9K3K6N7_9STRA</name>
<keyword evidence="6" id="KW-1185">Reference proteome</keyword>
<evidence type="ECO:0000256" key="2">
    <source>
        <dbReference type="SAM" id="MobiDB-lite"/>
    </source>
</evidence>
<protein>
    <submittedName>
        <fullName evidence="4">SHQ1 domain containing protein</fullName>
    </submittedName>
</protein>
<reference evidence="4" key="1">
    <citation type="journal article" date="2021" name="Sci. Rep.">
        <title>Diploid genomic architecture of Nitzschia inconspicua, an elite biomass production diatom.</title>
        <authorList>
            <person name="Oliver A."/>
            <person name="Podell S."/>
            <person name="Pinowska A."/>
            <person name="Traller J.C."/>
            <person name="Smith S.R."/>
            <person name="McClure R."/>
            <person name="Beliaev A."/>
            <person name="Bohutskyi P."/>
            <person name="Hill E.A."/>
            <person name="Rabines A."/>
            <person name="Zheng H."/>
            <person name="Allen L.Z."/>
            <person name="Kuo A."/>
            <person name="Grigoriev I.V."/>
            <person name="Allen A.E."/>
            <person name="Hazlebeck D."/>
            <person name="Allen E.E."/>
        </authorList>
    </citation>
    <scope>NUCLEOTIDE SEQUENCE</scope>
    <source>
        <strain evidence="4">Hildebrandi</strain>
    </source>
</reference>
<dbReference type="EMBL" id="JAGRRH010000024">
    <property type="protein sequence ID" value="KAG7342697.1"/>
    <property type="molecule type" value="Genomic_DNA"/>
</dbReference>
<evidence type="ECO:0000313" key="6">
    <source>
        <dbReference type="Proteomes" id="UP000693970"/>
    </source>
</evidence>
<feature type="region of interest" description="Disordered" evidence="2">
    <location>
        <begin position="469"/>
        <end position="514"/>
    </location>
</feature>
<dbReference type="GO" id="GO:0005737">
    <property type="term" value="C:cytoplasm"/>
    <property type="evidence" value="ECO:0007669"/>
    <property type="project" value="TreeGrafter"/>
</dbReference>
<dbReference type="GO" id="GO:0005654">
    <property type="term" value="C:nucleoplasm"/>
    <property type="evidence" value="ECO:0007669"/>
    <property type="project" value="TreeGrafter"/>
</dbReference>
<gene>
    <name evidence="5" type="ORF">IV203_020641</name>
    <name evidence="4" type="ORF">IV203_034428</name>
</gene>
<dbReference type="GO" id="GO:0000493">
    <property type="term" value="P:box H/ACA snoRNP assembly"/>
    <property type="evidence" value="ECO:0007669"/>
    <property type="project" value="InterPro"/>
</dbReference>
<dbReference type="PANTHER" id="PTHR12967">
    <property type="entry name" value="PROTEIN SHQ1 HOMOLOG"/>
    <property type="match status" value="1"/>
</dbReference>
<organism evidence="4 6">
    <name type="scientific">Nitzschia inconspicua</name>
    <dbReference type="NCBI Taxonomy" id="303405"/>
    <lineage>
        <taxon>Eukaryota</taxon>
        <taxon>Sar</taxon>
        <taxon>Stramenopiles</taxon>
        <taxon>Ochrophyta</taxon>
        <taxon>Bacillariophyta</taxon>
        <taxon>Bacillariophyceae</taxon>
        <taxon>Bacillariophycidae</taxon>
        <taxon>Bacillariales</taxon>
        <taxon>Bacillariaceae</taxon>
        <taxon>Nitzschia</taxon>
    </lineage>
</organism>
<dbReference type="Pfam" id="PF04925">
    <property type="entry name" value="SHQ1"/>
    <property type="match status" value="1"/>
</dbReference>
<dbReference type="InterPro" id="IPR007052">
    <property type="entry name" value="CS_dom"/>
</dbReference>
<dbReference type="InterPro" id="IPR007009">
    <property type="entry name" value="Shq1_C"/>
</dbReference>
<evidence type="ECO:0000313" key="4">
    <source>
        <dbReference type="EMBL" id="KAG7337987.1"/>
    </source>
</evidence>
<evidence type="ECO:0000259" key="3">
    <source>
        <dbReference type="PROSITE" id="PS51203"/>
    </source>
</evidence>
<feature type="region of interest" description="Disordered" evidence="2">
    <location>
        <begin position="535"/>
        <end position="557"/>
    </location>
</feature>
<dbReference type="InterPro" id="IPR048696">
    <property type="entry name" value="SHQ1-like_CS"/>
</dbReference>
<evidence type="ECO:0000313" key="5">
    <source>
        <dbReference type="EMBL" id="KAG7342697.1"/>
    </source>
</evidence>